<feature type="domain" description="SH3" evidence="6">
    <location>
        <begin position="310"/>
        <end position="369"/>
    </location>
</feature>
<dbReference type="Proteomes" id="UP001159427">
    <property type="component" value="Unassembled WGS sequence"/>
</dbReference>
<reference evidence="8 9" key="1">
    <citation type="submission" date="2022-05" db="EMBL/GenBank/DDBJ databases">
        <authorList>
            <consortium name="Genoscope - CEA"/>
            <person name="William W."/>
        </authorList>
    </citation>
    <scope>NUCLEOTIDE SEQUENCE [LARGE SCALE GENOMIC DNA]</scope>
</reference>
<dbReference type="SMART" id="SM00326">
    <property type="entry name" value="SH3"/>
    <property type="match status" value="4"/>
</dbReference>
<dbReference type="InterPro" id="IPR001683">
    <property type="entry name" value="PX_dom"/>
</dbReference>
<dbReference type="SMART" id="SM00312">
    <property type="entry name" value="PX"/>
    <property type="match status" value="2"/>
</dbReference>
<dbReference type="PROSITE" id="PS50002">
    <property type="entry name" value="SH3"/>
    <property type="match status" value="4"/>
</dbReference>
<dbReference type="Pfam" id="PF00787">
    <property type="entry name" value="PX"/>
    <property type="match status" value="1"/>
</dbReference>
<feature type="region of interest" description="Disordered" evidence="5">
    <location>
        <begin position="556"/>
        <end position="576"/>
    </location>
</feature>
<keyword evidence="9" id="KW-1185">Reference proteome</keyword>
<feature type="domain" description="SH3" evidence="6">
    <location>
        <begin position="988"/>
        <end position="1047"/>
    </location>
</feature>
<dbReference type="CDD" id="cd11856">
    <property type="entry name" value="SH3_p47phox_like"/>
    <property type="match status" value="2"/>
</dbReference>
<gene>
    <name evidence="8" type="ORF">PEVE_00017394</name>
</gene>
<evidence type="ECO:0000256" key="5">
    <source>
        <dbReference type="SAM" id="MobiDB-lite"/>
    </source>
</evidence>
<dbReference type="PROSITE" id="PS50195">
    <property type="entry name" value="PX"/>
    <property type="match status" value="2"/>
</dbReference>
<feature type="compositionally biased region" description="Low complexity" evidence="5">
    <location>
        <begin position="379"/>
        <end position="396"/>
    </location>
</feature>
<keyword evidence="4" id="KW-0175">Coiled coil</keyword>
<feature type="region of interest" description="Disordered" evidence="5">
    <location>
        <begin position="909"/>
        <end position="986"/>
    </location>
</feature>
<dbReference type="PANTHER" id="PTHR15706:SF2">
    <property type="entry name" value="SH3 AND PX DOMAIN-CONTAINING PROTEIN 2A"/>
    <property type="match status" value="1"/>
</dbReference>
<dbReference type="InterPro" id="IPR036871">
    <property type="entry name" value="PX_dom_sf"/>
</dbReference>
<evidence type="ECO:0000313" key="8">
    <source>
        <dbReference type="EMBL" id="CAH3015483.1"/>
    </source>
</evidence>
<evidence type="ECO:0000259" key="6">
    <source>
        <dbReference type="PROSITE" id="PS50002"/>
    </source>
</evidence>
<evidence type="ECO:0008006" key="10">
    <source>
        <dbReference type="Google" id="ProtNLM"/>
    </source>
</evidence>
<feature type="compositionally biased region" description="Basic and acidic residues" evidence="5">
    <location>
        <begin position="289"/>
        <end position="298"/>
    </location>
</feature>
<evidence type="ECO:0000256" key="4">
    <source>
        <dbReference type="SAM" id="Coils"/>
    </source>
</evidence>
<dbReference type="InterPro" id="IPR001452">
    <property type="entry name" value="SH3_domain"/>
</dbReference>
<sequence length="1047" mass="117347">MKTLLTASVSGTLPSKDGKDNEAYKITVMFSDGSKTLLRKKYEEFVDLQVTVYDLLKQKGGYSRKTSRSLVSSLPELNSPLSRIMFKDNDLKKMGRIDEFMREMLTLPTVVRESEAVMKFFGAFMEQQETSERNEYEEELKKSHKEAELLSGRGLYTIPGKSPVPSRKKIGYNDPSWMPEDMHLLSRESRENLLKQLNERRPSKPLPGTERPASTATGSPRPGLRHRPFSVAVGVADILKETVENKPEKARSRSTVTAPDYQSLEIDKQQSNGNQNSPGDENSGEVEQTEYKQEELRTRKISTQDGRRSPKKIKYVAVSSFAAEEDGEVSLEGGEEVDVLQKEASGWWYVKNELGEGWAPSAYLKPVQLSRSTSPVNLEQSQDVESQEQSIQIDEQSNIDKEEQKISSIQENQKSLNRSSEEGTQKVSGEMNRRVKFLMVEGIQKRKNPDKNYVYILKVVWSDGAINIIYRQCSDFFFLQESLKKEFPSAIGKEIPVLKGRKFTENCQFCFKDGTCKRRQFMNQFCHELVNSPDKISKCQAVMHFCKPRSSDVLPHGTNEKATSKNKEGDGSDSVSISGPVVFEQYIVIADYQKKNRNDISLTAGDTVDVVERNELGWWLVDREGELGWAPASHLEPTDDGAEITSSKTYAPGQEEVYQSVQSFKARAEDELSFDVGVMLKVVEKTLDGWWLVSYRGDQGWAPAMFLRKVSGGDSSPTSNGKMDVLDIVSFNGDSEDADGKPIMRTPPARRSTVKRTVRKKPKRNSNPEIHETTIPEDQEPYTTEKKDRAISVPARPMTPTVTKRMPPRSKSNPSPRPASGEIPQWAQHQTSLDLSSGYGTSPSGSLSSLASEVFTPEENSPPIKKCATLPRFDHIEDKVVQSAPSPTIPRSQSVTSMAQYKKEMEAAVNGRLQPSGKSSGRSSPILAPRKISATNRRSPLAGSPPRIHDLRTSHRESGSDIDYENGSDYRNDLDSPRYQVSSSQNRKSSSLYRAMYAYIAQEDGEATFEEGDLVEVLQRSSNGWYLLNTESGLGWGPSNFLQTVEN</sequence>
<feature type="compositionally biased region" description="Low complexity" evidence="5">
    <location>
        <begin position="835"/>
        <end position="852"/>
    </location>
</feature>
<proteinExistence type="predicted"/>
<accession>A0ABN8LH33</accession>
<feature type="compositionally biased region" description="Polar residues" evidence="5">
    <location>
        <begin position="406"/>
        <end position="418"/>
    </location>
</feature>
<feature type="domain" description="SH3" evidence="6">
    <location>
        <begin position="581"/>
        <end position="640"/>
    </location>
</feature>
<evidence type="ECO:0000256" key="3">
    <source>
        <dbReference type="PROSITE-ProRule" id="PRU00192"/>
    </source>
</evidence>
<feature type="domain" description="PX" evidence="7">
    <location>
        <begin position="433"/>
        <end position="553"/>
    </location>
</feature>
<feature type="domain" description="PX" evidence="7">
    <location>
        <begin position="2"/>
        <end position="128"/>
    </location>
</feature>
<feature type="compositionally biased region" description="Basic and acidic residues" evidence="5">
    <location>
        <begin position="947"/>
        <end position="959"/>
    </location>
</feature>
<protein>
    <recommendedName>
        <fullName evidence="10">SH3 and PX domain-containing protein 2A-like</fullName>
    </recommendedName>
</protein>
<comment type="caution">
    <text evidence="8">The sequence shown here is derived from an EMBL/GenBank/DDBJ whole genome shotgun (WGS) entry which is preliminary data.</text>
</comment>
<feature type="region of interest" description="Disordered" evidence="5">
    <location>
        <begin position="733"/>
        <end position="864"/>
    </location>
</feature>
<feature type="domain" description="SH3" evidence="6">
    <location>
        <begin position="653"/>
        <end position="712"/>
    </location>
</feature>
<feature type="region of interest" description="Disordered" evidence="5">
    <location>
        <begin position="243"/>
        <end position="309"/>
    </location>
</feature>
<dbReference type="Gene3D" id="3.30.1520.10">
    <property type="entry name" value="Phox-like domain"/>
    <property type="match status" value="2"/>
</dbReference>
<evidence type="ECO:0000313" key="9">
    <source>
        <dbReference type="Proteomes" id="UP001159427"/>
    </source>
</evidence>
<dbReference type="Pfam" id="PF00018">
    <property type="entry name" value="SH3_1"/>
    <property type="match status" value="4"/>
</dbReference>
<dbReference type="InterPro" id="IPR036028">
    <property type="entry name" value="SH3-like_dom_sf"/>
</dbReference>
<evidence type="ECO:0000256" key="2">
    <source>
        <dbReference type="ARBA" id="ARBA00022737"/>
    </source>
</evidence>
<feature type="compositionally biased region" description="Basic and acidic residues" evidence="5">
    <location>
        <begin position="558"/>
        <end position="570"/>
    </location>
</feature>
<feature type="coiled-coil region" evidence="4">
    <location>
        <begin position="126"/>
        <end position="153"/>
    </location>
</feature>
<dbReference type="InterPro" id="IPR051228">
    <property type="entry name" value="NADPH_Oxidase/PX-Domain"/>
</dbReference>
<feature type="region of interest" description="Disordered" evidence="5">
    <location>
        <begin position="374"/>
        <end position="428"/>
    </location>
</feature>
<dbReference type="PANTHER" id="PTHR15706">
    <property type="entry name" value="SH3 MULTIPLE DOMAIN"/>
    <property type="match status" value="1"/>
</dbReference>
<dbReference type="SUPFAM" id="SSF64268">
    <property type="entry name" value="PX domain"/>
    <property type="match status" value="2"/>
</dbReference>
<keyword evidence="1 3" id="KW-0728">SH3 domain</keyword>
<organism evidence="8 9">
    <name type="scientific">Porites evermanni</name>
    <dbReference type="NCBI Taxonomy" id="104178"/>
    <lineage>
        <taxon>Eukaryota</taxon>
        <taxon>Metazoa</taxon>
        <taxon>Cnidaria</taxon>
        <taxon>Anthozoa</taxon>
        <taxon>Hexacorallia</taxon>
        <taxon>Scleractinia</taxon>
        <taxon>Fungiina</taxon>
        <taxon>Poritidae</taxon>
        <taxon>Porites</taxon>
    </lineage>
</organism>
<name>A0ABN8LH33_9CNID</name>
<feature type="compositionally biased region" description="Polar residues" evidence="5">
    <location>
        <begin position="269"/>
        <end position="280"/>
    </location>
</feature>
<dbReference type="SUPFAM" id="SSF50044">
    <property type="entry name" value="SH3-domain"/>
    <property type="match status" value="4"/>
</dbReference>
<evidence type="ECO:0000256" key="1">
    <source>
        <dbReference type="ARBA" id="ARBA00022443"/>
    </source>
</evidence>
<keyword evidence="2" id="KW-0677">Repeat</keyword>
<feature type="compositionally biased region" description="Basic residues" evidence="5">
    <location>
        <begin position="752"/>
        <end position="764"/>
    </location>
</feature>
<dbReference type="EMBL" id="CALNXI010000024">
    <property type="protein sequence ID" value="CAH3015483.1"/>
    <property type="molecule type" value="Genomic_DNA"/>
</dbReference>
<dbReference type="Gene3D" id="2.30.30.40">
    <property type="entry name" value="SH3 Domains"/>
    <property type="match status" value="4"/>
</dbReference>
<evidence type="ECO:0000259" key="7">
    <source>
        <dbReference type="PROSITE" id="PS50195"/>
    </source>
</evidence>
<feature type="region of interest" description="Disordered" evidence="5">
    <location>
        <begin position="197"/>
        <end position="227"/>
    </location>
</feature>